<reference evidence="3 4" key="1">
    <citation type="submission" date="2021-04" db="EMBL/GenBank/DDBJ databases">
        <authorList>
            <person name="Ivanova A."/>
        </authorList>
    </citation>
    <scope>NUCLEOTIDE SEQUENCE [LARGE SCALE GENOMIC DNA]</scope>
    <source>
        <strain evidence="3 4">G18</strain>
    </source>
</reference>
<name>A0ABS5BM60_9BACT</name>
<dbReference type="Proteomes" id="UP000676565">
    <property type="component" value="Unassembled WGS sequence"/>
</dbReference>
<gene>
    <name evidence="3" type="ORF">J8F10_05850</name>
</gene>
<dbReference type="InterPro" id="IPR001867">
    <property type="entry name" value="OmpR/PhoB-type_DNA-bd"/>
</dbReference>
<comment type="caution">
    <text evidence="3">The sequence shown here is derived from an EMBL/GenBank/DDBJ whole genome shotgun (WGS) entry which is preliminary data.</text>
</comment>
<dbReference type="SUPFAM" id="SSF52402">
    <property type="entry name" value="Adenine nucleotide alpha hydrolases-like"/>
    <property type="match status" value="1"/>
</dbReference>
<evidence type="ECO:0000259" key="2">
    <source>
        <dbReference type="Pfam" id="PF00486"/>
    </source>
</evidence>
<protein>
    <submittedName>
        <fullName evidence="3">Winged helix-turn-helix domain-containing protein</fullName>
    </submittedName>
</protein>
<keyword evidence="4" id="KW-1185">Reference proteome</keyword>
<sequence>MADPQLVLCGGTRAAHAPRAWRAAPRTHALAIGPGPRDVHLEINQLSRAMGRALSDLDADLLEVAAYVYTIDQVVTRGGTVAVDYGARWRRHLRCVVPVRCPDLWNQPGALGALRRVLVFMTDDAEWEFAFVRAHAPVPRAAYLFDLVDPPDGTEFEEVVLFSGGLDSLCGAVEEVLVGQRPVVLVSHRPVSRTQARQAALLGALRERLPRREVNPVHVGAAINKGEDLNNEFTQRSRSFLFASVAAVVARLVGRRRVRFYENGVTSLNLPGSRELVGGRASRTTHPQVLHGLGDLFSQLFGAPFEVQNPFQWTTKAGMLRRLKAQGHADLCALTCSCGHVWGRHERTPHCGRCSQCVDRRLTALGAGLGDAEDPPHRYESDVLTGARTGPELTLSERYVGSALDMEGVGDPVTFGLRYAELNDALPFTGLPAEGAARAIFALHRDHAAEVRGALRAILATRAEEILRQEYPAQSLLGVIVGRTDRAPVEGRADPGPRPPGWVLERSQFSAFLNGRECFLGNTNEFRVLARLTESLGRYVSLEDLQDDVWRGAPVSRNAVQQTMTNIRRLFRRAEYTAIRLDGSQAGHYRLVLGTK</sequence>
<dbReference type="RefSeq" id="WP_210652916.1">
    <property type="nucleotide sequence ID" value="NZ_JAGKQQ010000001.1"/>
</dbReference>
<dbReference type="EMBL" id="JAGKQQ010000001">
    <property type="protein sequence ID" value="MBP3954804.1"/>
    <property type="molecule type" value="Genomic_DNA"/>
</dbReference>
<accession>A0ABS5BM60</accession>
<evidence type="ECO:0000313" key="3">
    <source>
        <dbReference type="EMBL" id="MBP3954804.1"/>
    </source>
</evidence>
<dbReference type="Gene3D" id="1.10.10.10">
    <property type="entry name" value="Winged helix-like DNA-binding domain superfamily/Winged helix DNA-binding domain"/>
    <property type="match status" value="1"/>
</dbReference>
<dbReference type="InterPro" id="IPR036388">
    <property type="entry name" value="WH-like_DNA-bd_sf"/>
</dbReference>
<keyword evidence="1" id="KW-0238">DNA-binding</keyword>
<feature type="domain" description="OmpR/PhoB-type" evidence="2">
    <location>
        <begin position="523"/>
        <end position="574"/>
    </location>
</feature>
<dbReference type="Pfam" id="PF00486">
    <property type="entry name" value="Trans_reg_C"/>
    <property type="match status" value="1"/>
</dbReference>
<organism evidence="3 4">
    <name type="scientific">Gemmata palustris</name>
    <dbReference type="NCBI Taxonomy" id="2822762"/>
    <lineage>
        <taxon>Bacteria</taxon>
        <taxon>Pseudomonadati</taxon>
        <taxon>Planctomycetota</taxon>
        <taxon>Planctomycetia</taxon>
        <taxon>Gemmatales</taxon>
        <taxon>Gemmataceae</taxon>
        <taxon>Gemmata</taxon>
    </lineage>
</organism>
<dbReference type="InterPro" id="IPR016032">
    <property type="entry name" value="Sig_transdc_resp-reg_C-effctor"/>
</dbReference>
<evidence type="ECO:0000313" key="4">
    <source>
        <dbReference type="Proteomes" id="UP000676565"/>
    </source>
</evidence>
<dbReference type="Gene3D" id="3.40.50.620">
    <property type="entry name" value="HUPs"/>
    <property type="match status" value="1"/>
</dbReference>
<dbReference type="SUPFAM" id="SSF46894">
    <property type="entry name" value="C-terminal effector domain of the bipartite response regulators"/>
    <property type="match status" value="1"/>
</dbReference>
<dbReference type="InterPro" id="IPR014729">
    <property type="entry name" value="Rossmann-like_a/b/a_fold"/>
</dbReference>
<proteinExistence type="predicted"/>
<evidence type="ECO:0000256" key="1">
    <source>
        <dbReference type="ARBA" id="ARBA00023125"/>
    </source>
</evidence>